<sequence>ASGADGEEAEWKLALSLAAERAKGAESFWAPYVATLPTAPSSALALRLGDAQAVAVLPHGVADAAAGLRQRAELLAAEAPEPELLLWALSIVWSRAFRLRGGGGAGAVKETVEAVAALVPLCDAFNHSDSSEELLTSQGFDGFDYYVSTRQSVGEKTTAVNICYRAGATDAGLLLQYGFCLEENRHAEAQITIAGLCLVIITRDAVGVLPYQRMLRLDVSADDWKSAAQDVDAVDEPTAEEASSWEALLPALLGGSVADVPAALRALEESLRTAERDLESSPSAAEHDLGPLAEHVLRLRSTTRLLLRVARGRLPWLLQS</sequence>
<gene>
    <name evidence="1" type="ORF">PGLA2088_LOCUS18526</name>
</gene>
<dbReference type="InterPro" id="IPR046341">
    <property type="entry name" value="SET_dom_sf"/>
</dbReference>
<dbReference type="GO" id="GO:0016279">
    <property type="term" value="F:protein-lysine N-methyltransferase activity"/>
    <property type="evidence" value="ECO:0007669"/>
    <property type="project" value="TreeGrafter"/>
</dbReference>
<protein>
    <recommendedName>
        <fullName evidence="3">SET domain-containing protein</fullName>
    </recommendedName>
</protein>
<name>A0A813J9V1_POLGL</name>
<dbReference type="Gene3D" id="3.90.1410.10">
    <property type="entry name" value="set domain protein methyltransferase, domain 1"/>
    <property type="match status" value="1"/>
</dbReference>
<dbReference type="PANTHER" id="PTHR13271">
    <property type="entry name" value="UNCHARACTERIZED PUTATIVE METHYLTRANSFERASE"/>
    <property type="match status" value="1"/>
</dbReference>
<dbReference type="Proteomes" id="UP000626109">
    <property type="component" value="Unassembled WGS sequence"/>
</dbReference>
<reference evidence="1" key="1">
    <citation type="submission" date="2021-02" db="EMBL/GenBank/DDBJ databases">
        <authorList>
            <person name="Dougan E. K."/>
            <person name="Rhodes N."/>
            <person name="Thang M."/>
            <person name="Chan C."/>
        </authorList>
    </citation>
    <scope>NUCLEOTIDE SEQUENCE</scope>
</reference>
<dbReference type="EMBL" id="CAJNNW010024622">
    <property type="protein sequence ID" value="CAE8673418.1"/>
    <property type="molecule type" value="Genomic_DNA"/>
</dbReference>
<dbReference type="SUPFAM" id="SSF82199">
    <property type="entry name" value="SET domain"/>
    <property type="match status" value="1"/>
</dbReference>
<organism evidence="1 2">
    <name type="scientific">Polarella glacialis</name>
    <name type="common">Dinoflagellate</name>
    <dbReference type="NCBI Taxonomy" id="89957"/>
    <lineage>
        <taxon>Eukaryota</taxon>
        <taxon>Sar</taxon>
        <taxon>Alveolata</taxon>
        <taxon>Dinophyceae</taxon>
        <taxon>Suessiales</taxon>
        <taxon>Suessiaceae</taxon>
        <taxon>Polarella</taxon>
    </lineage>
</organism>
<dbReference type="AlphaFoldDB" id="A0A813J9V1"/>
<comment type="caution">
    <text evidence="1">The sequence shown here is derived from an EMBL/GenBank/DDBJ whole genome shotgun (WGS) entry which is preliminary data.</text>
</comment>
<accession>A0A813J9V1</accession>
<dbReference type="InterPro" id="IPR050600">
    <property type="entry name" value="SETD3_SETD6_MTase"/>
</dbReference>
<evidence type="ECO:0000313" key="2">
    <source>
        <dbReference type="Proteomes" id="UP000626109"/>
    </source>
</evidence>
<evidence type="ECO:0000313" key="1">
    <source>
        <dbReference type="EMBL" id="CAE8673418.1"/>
    </source>
</evidence>
<feature type="non-terminal residue" evidence="1">
    <location>
        <position position="320"/>
    </location>
</feature>
<dbReference type="CDD" id="cd10527">
    <property type="entry name" value="SET_LSMT"/>
    <property type="match status" value="1"/>
</dbReference>
<proteinExistence type="predicted"/>
<evidence type="ECO:0008006" key="3">
    <source>
        <dbReference type="Google" id="ProtNLM"/>
    </source>
</evidence>